<comment type="caution">
    <text evidence="2">The sequence shown here is derived from an EMBL/GenBank/DDBJ whole genome shotgun (WGS) entry which is preliminary data.</text>
</comment>
<dbReference type="RefSeq" id="WP_195081970.1">
    <property type="nucleotide sequence ID" value="NZ_JAYESH010000009.1"/>
</dbReference>
<evidence type="ECO:0000256" key="1">
    <source>
        <dbReference type="SAM" id="Phobius"/>
    </source>
</evidence>
<sequence length="132" mass="13993">MSTRASTSPNLTDHGRTASILRFTTELIAWIATPLALADHSLVLAVAALVLLIGLPTLFSTPGDKKQVLIPVPGVVTIGLVVLQLVAAVLASWATWPAWPAVVVTTLTVITTITELPRWRWLLGASARPAGR</sequence>
<evidence type="ECO:0000313" key="2">
    <source>
        <dbReference type="EMBL" id="MEB3514220.1"/>
    </source>
</evidence>
<feature type="transmembrane region" description="Helical" evidence="1">
    <location>
        <begin position="68"/>
        <end position="90"/>
    </location>
</feature>
<dbReference type="EMBL" id="JAYKYQ010000016">
    <property type="protein sequence ID" value="MEB3514220.1"/>
    <property type="molecule type" value="Genomic_DNA"/>
</dbReference>
<keyword evidence="1" id="KW-0812">Transmembrane</keyword>
<gene>
    <name evidence="2" type="ORF">U3653_29715</name>
</gene>
<evidence type="ECO:0000313" key="3">
    <source>
        <dbReference type="Proteomes" id="UP001348098"/>
    </source>
</evidence>
<accession>A0ABU6B3I9</accession>
<reference evidence="2 3" key="1">
    <citation type="submission" date="2023-12" db="EMBL/GenBank/DDBJ databases">
        <title>novel species in genus Nocarida.</title>
        <authorList>
            <person name="Li Z."/>
        </authorList>
    </citation>
    <scope>NUCLEOTIDE SEQUENCE [LARGE SCALE GENOMIC DNA]</scope>
    <source>
        <strain evidence="2 3">CDC186</strain>
    </source>
</reference>
<organism evidence="2 3">
    <name type="scientific">Nocardia implantans</name>
    <dbReference type="NCBI Taxonomy" id="3108168"/>
    <lineage>
        <taxon>Bacteria</taxon>
        <taxon>Bacillati</taxon>
        <taxon>Actinomycetota</taxon>
        <taxon>Actinomycetes</taxon>
        <taxon>Mycobacteriales</taxon>
        <taxon>Nocardiaceae</taxon>
        <taxon>Nocardia</taxon>
    </lineage>
</organism>
<feature type="transmembrane region" description="Helical" evidence="1">
    <location>
        <begin position="96"/>
        <end position="116"/>
    </location>
</feature>
<dbReference type="Proteomes" id="UP001348098">
    <property type="component" value="Unassembled WGS sequence"/>
</dbReference>
<feature type="transmembrane region" description="Helical" evidence="1">
    <location>
        <begin position="43"/>
        <end position="61"/>
    </location>
</feature>
<evidence type="ECO:0008006" key="4">
    <source>
        <dbReference type="Google" id="ProtNLM"/>
    </source>
</evidence>
<name>A0ABU6B3I9_9NOCA</name>
<keyword evidence="1" id="KW-0472">Membrane</keyword>
<keyword evidence="1" id="KW-1133">Transmembrane helix</keyword>
<protein>
    <recommendedName>
        <fullName evidence="4">Integral membrane protein</fullName>
    </recommendedName>
</protein>
<feature type="transmembrane region" description="Helical" evidence="1">
    <location>
        <begin position="20"/>
        <end position="37"/>
    </location>
</feature>
<proteinExistence type="predicted"/>
<keyword evidence="3" id="KW-1185">Reference proteome</keyword>